<evidence type="ECO:0000256" key="3">
    <source>
        <dbReference type="ARBA" id="ARBA00004308"/>
    </source>
</evidence>
<evidence type="ECO:0000259" key="14">
    <source>
        <dbReference type="PROSITE" id="PS51471"/>
    </source>
</evidence>
<dbReference type="GO" id="GO:0031418">
    <property type="term" value="F:L-ascorbic acid binding"/>
    <property type="evidence" value="ECO:0007669"/>
    <property type="project" value="InterPro"/>
</dbReference>
<name>K0R134_THAOC</name>
<gene>
    <name evidence="16" type="ORF">THAOC_35883</name>
</gene>
<evidence type="ECO:0000256" key="7">
    <source>
        <dbReference type="ARBA" id="ARBA00022989"/>
    </source>
</evidence>
<dbReference type="GO" id="GO:0004656">
    <property type="term" value="F:procollagen-proline 4-dioxygenase activity"/>
    <property type="evidence" value="ECO:0007669"/>
    <property type="project" value="TreeGrafter"/>
</dbReference>
<dbReference type="InterPro" id="IPR044862">
    <property type="entry name" value="Pro_4_hyd_alph_FE2OG_OXY"/>
</dbReference>
<evidence type="ECO:0000256" key="4">
    <source>
        <dbReference type="ARBA" id="ARBA00022692"/>
    </source>
</evidence>
<dbReference type="EMBL" id="AGNL01048469">
    <property type="protein sequence ID" value="EJK45500.1"/>
    <property type="molecule type" value="Genomic_DNA"/>
</dbReference>
<dbReference type="GO" id="GO:0005783">
    <property type="term" value="C:endoplasmic reticulum"/>
    <property type="evidence" value="ECO:0007669"/>
    <property type="project" value="TreeGrafter"/>
</dbReference>
<evidence type="ECO:0000256" key="12">
    <source>
        <dbReference type="SAM" id="Phobius"/>
    </source>
</evidence>
<organism evidence="16 17">
    <name type="scientific">Thalassiosira oceanica</name>
    <name type="common">Marine diatom</name>
    <dbReference type="NCBI Taxonomy" id="159749"/>
    <lineage>
        <taxon>Eukaryota</taxon>
        <taxon>Sar</taxon>
        <taxon>Stramenopiles</taxon>
        <taxon>Ochrophyta</taxon>
        <taxon>Bacillariophyta</taxon>
        <taxon>Coscinodiscophyceae</taxon>
        <taxon>Thalassiosirophycidae</taxon>
        <taxon>Thalassiosirales</taxon>
        <taxon>Thalassiosiraceae</taxon>
        <taxon>Thalassiosira</taxon>
    </lineage>
</organism>
<evidence type="ECO:0000256" key="1">
    <source>
        <dbReference type="ARBA" id="ARBA00001961"/>
    </source>
</evidence>
<feature type="domain" description="Fe2OG dioxygenase" evidence="14">
    <location>
        <begin position="366"/>
        <end position="477"/>
    </location>
</feature>
<dbReference type="SMART" id="SM00254">
    <property type="entry name" value="ShKT"/>
    <property type="match status" value="2"/>
</dbReference>
<dbReference type="InterPro" id="IPR003582">
    <property type="entry name" value="ShKT_dom"/>
</dbReference>
<evidence type="ECO:0008006" key="18">
    <source>
        <dbReference type="Google" id="ProtNLM"/>
    </source>
</evidence>
<dbReference type="GO" id="GO:0005506">
    <property type="term" value="F:iron ion binding"/>
    <property type="evidence" value="ECO:0007669"/>
    <property type="project" value="InterPro"/>
</dbReference>
<keyword evidence="13" id="KW-0732">Signal</keyword>
<dbReference type="InterPro" id="IPR006620">
    <property type="entry name" value="Pro_4_hyd_alph"/>
</dbReference>
<evidence type="ECO:0000313" key="16">
    <source>
        <dbReference type="EMBL" id="EJK45500.1"/>
    </source>
</evidence>
<protein>
    <recommendedName>
        <fullName evidence="18">Fe2OG dioxygenase domain-containing protein</fullName>
    </recommendedName>
</protein>
<evidence type="ECO:0000256" key="2">
    <source>
        <dbReference type="ARBA" id="ARBA00004167"/>
    </source>
</evidence>
<evidence type="ECO:0000259" key="15">
    <source>
        <dbReference type="PROSITE" id="PS51670"/>
    </source>
</evidence>
<evidence type="ECO:0000256" key="5">
    <source>
        <dbReference type="ARBA" id="ARBA00022723"/>
    </source>
</evidence>
<comment type="cofactor">
    <cofactor evidence="1">
        <name>L-ascorbate</name>
        <dbReference type="ChEBI" id="CHEBI:38290"/>
    </cofactor>
</comment>
<dbReference type="InterPro" id="IPR045054">
    <property type="entry name" value="P4HA-like"/>
</dbReference>
<feature type="chain" id="PRO_5003835915" description="Fe2OG dioxygenase domain-containing protein" evidence="13">
    <location>
        <begin position="37"/>
        <end position="664"/>
    </location>
</feature>
<keyword evidence="17" id="KW-1185">Reference proteome</keyword>
<feature type="non-terminal residue" evidence="16">
    <location>
        <position position="1"/>
    </location>
</feature>
<dbReference type="PROSITE" id="PS51471">
    <property type="entry name" value="FE2OG_OXY"/>
    <property type="match status" value="1"/>
</dbReference>
<dbReference type="Gene3D" id="2.60.120.620">
    <property type="entry name" value="q2cbj1_9rhob like domain"/>
    <property type="match status" value="1"/>
</dbReference>
<comment type="caution">
    <text evidence="16">The sequence shown here is derived from an EMBL/GenBank/DDBJ whole genome shotgun (WGS) entry which is preliminary data.</text>
</comment>
<keyword evidence="4 12" id="KW-0812">Transmembrane</keyword>
<accession>K0R134</accession>
<feature type="signal peptide" evidence="13">
    <location>
        <begin position="1"/>
        <end position="36"/>
    </location>
</feature>
<dbReference type="eggNOG" id="KOG1591">
    <property type="taxonomic scope" value="Eukaryota"/>
</dbReference>
<evidence type="ECO:0000256" key="9">
    <source>
        <dbReference type="ARBA" id="ARBA00023004"/>
    </source>
</evidence>
<evidence type="ECO:0000256" key="8">
    <source>
        <dbReference type="ARBA" id="ARBA00023002"/>
    </source>
</evidence>
<dbReference type="PROSITE" id="PS51670">
    <property type="entry name" value="SHKT"/>
    <property type="match status" value="1"/>
</dbReference>
<evidence type="ECO:0000256" key="6">
    <source>
        <dbReference type="ARBA" id="ARBA00022964"/>
    </source>
</evidence>
<sequence>DSERPPLPPPMPGFPAGTNAMRSLVFATILLQGLQASTNASATTCSAEFPESCDDAEQAEDCNDYHDSCHIWAREGGCEQSYGYMRYHCPLSCGTCEEIEREDGTRRCSDDEYRCVEWAGLGECDENPAYMLTSCKRACLVCYDGTSQWGLEQRVPTEEEAGAGGVERTISQIEQSVQYMRRVWKDSDFAKVRHKCQNQMRVNCAPACESCDLLDIRHRCPIEPGNDAIWKPGDLNKLMEDVVDDASGTGEYKRFDPKALSRPSKKRDGTPVESAEETEDGPWVVLLDNFVSEAEADRMVELGKLQGYERSADVGKEKPDGTHDSLVSESRTSHNTWCQEKTCYEDKMIVPVVERIASVTQTMVNNSEYLQLLQYEPGQYYRQHHDYIPHHRVRHPFDDLTLFLRILTLFIYLNDVEEGGGTHFPLLDITVQPKKGSALLWPSVLDEAPESKDGRTDHEALPVIKGLKYGANAWIHSRPSKASRDRTGWPQMTQMGTNYWEDPVMGNNDRPDHQRILTELEEFNQSSYQPAPYLVPQTVENRHNSPRFGLPSDITPLLDGSASKNDATDYIVGIAIGAIIVLAVALVWFFVIVSLKVAGSEKVGFLAGRFSEPAGSGSGCNGAEKEGTEVHLEDNGRSEHRISTAVPVADEGKRKSFKRRVWFS</sequence>
<dbReference type="InterPro" id="IPR005123">
    <property type="entry name" value="Oxoglu/Fe-dep_dioxygenase_dom"/>
</dbReference>
<evidence type="ECO:0000256" key="13">
    <source>
        <dbReference type="SAM" id="SignalP"/>
    </source>
</evidence>
<feature type="transmembrane region" description="Helical" evidence="12">
    <location>
        <begin position="570"/>
        <end position="593"/>
    </location>
</feature>
<keyword evidence="9" id="KW-0408">Iron</keyword>
<keyword evidence="5" id="KW-0479">Metal-binding</keyword>
<feature type="region of interest" description="Disordered" evidence="11">
    <location>
        <begin position="613"/>
        <end position="639"/>
    </location>
</feature>
<evidence type="ECO:0000256" key="11">
    <source>
        <dbReference type="SAM" id="MobiDB-lite"/>
    </source>
</evidence>
<keyword evidence="7 12" id="KW-1133">Transmembrane helix</keyword>
<dbReference type="OrthoDB" id="10259408at2759"/>
<proteinExistence type="predicted"/>
<comment type="subcellular location">
    <subcellularLocation>
        <location evidence="3">Endomembrane system</location>
    </subcellularLocation>
    <subcellularLocation>
        <location evidence="2">Membrane</location>
        <topology evidence="2">Single-pass membrane protein</topology>
    </subcellularLocation>
</comment>
<feature type="region of interest" description="Disordered" evidence="11">
    <location>
        <begin position="248"/>
        <end position="279"/>
    </location>
</feature>
<dbReference type="Proteomes" id="UP000266841">
    <property type="component" value="Unassembled WGS sequence"/>
</dbReference>
<keyword evidence="10 12" id="KW-0472">Membrane</keyword>
<dbReference type="OMA" id="HDYIPHH"/>
<dbReference type="AlphaFoldDB" id="K0R134"/>
<dbReference type="PANTHER" id="PTHR10869:SF235">
    <property type="entry name" value="PROCOLLAGEN-PROLINE 4-DIOXYGENASE"/>
    <property type="match status" value="1"/>
</dbReference>
<dbReference type="eggNOG" id="KOG2408">
    <property type="taxonomic scope" value="Eukaryota"/>
</dbReference>
<dbReference type="SMART" id="SM00702">
    <property type="entry name" value="P4Hc"/>
    <property type="match status" value="1"/>
</dbReference>
<evidence type="ECO:0000313" key="17">
    <source>
        <dbReference type="Proteomes" id="UP000266841"/>
    </source>
</evidence>
<reference evidence="16 17" key="1">
    <citation type="journal article" date="2012" name="Genome Biol.">
        <title>Genome and low-iron response of an oceanic diatom adapted to chronic iron limitation.</title>
        <authorList>
            <person name="Lommer M."/>
            <person name="Specht M."/>
            <person name="Roy A.S."/>
            <person name="Kraemer L."/>
            <person name="Andreson R."/>
            <person name="Gutowska M.A."/>
            <person name="Wolf J."/>
            <person name="Bergner S.V."/>
            <person name="Schilhabel M.B."/>
            <person name="Klostermeier U.C."/>
            <person name="Beiko R.G."/>
            <person name="Rosenstiel P."/>
            <person name="Hippler M."/>
            <person name="Laroche J."/>
        </authorList>
    </citation>
    <scope>NUCLEOTIDE SEQUENCE [LARGE SCALE GENOMIC DNA]</scope>
    <source>
        <strain evidence="16 17">CCMP1005</strain>
    </source>
</reference>
<dbReference type="Pfam" id="PF01549">
    <property type="entry name" value="ShK"/>
    <property type="match status" value="2"/>
</dbReference>
<feature type="domain" description="ShKT" evidence="15">
    <location>
        <begin position="62"/>
        <end position="96"/>
    </location>
</feature>
<dbReference type="PANTHER" id="PTHR10869">
    <property type="entry name" value="PROLYL 4-HYDROXYLASE ALPHA SUBUNIT"/>
    <property type="match status" value="1"/>
</dbReference>
<keyword evidence="6" id="KW-0223">Dioxygenase</keyword>
<feature type="compositionally biased region" description="Basic and acidic residues" evidence="11">
    <location>
        <begin position="623"/>
        <end position="639"/>
    </location>
</feature>
<dbReference type="GO" id="GO:0016020">
    <property type="term" value="C:membrane"/>
    <property type="evidence" value="ECO:0007669"/>
    <property type="project" value="UniProtKB-SubCell"/>
</dbReference>
<evidence type="ECO:0000256" key="10">
    <source>
        <dbReference type="ARBA" id="ARBA00023136"/>
    </source>
</evidence>
<keyword evidence="8" id="KW-0560">Oxidoreductase</keyword>
<dbReference type="Pfam" id="PF13640">
    <property type="entry name" value="2OG-FeII_Oxy_3"/>
    <property type="match status" value="1"/>
</dbReference>
<dbReference type="FunFam" id="2.60.120.620:FF:000031">
    <property type="entry name" value="Predicted protein"/>
    <property type="match status" value="1"/>
</dbReference>